<accession>A0ABR5IZ52</accession>
<dbReference type="Proteomes" id="UP000037020">
    <property type="component" value="Unassembled WGS sequence"/>
</dbReference>
<reference evidence="2 3" key="1">
    <citation type="submission" date="2015-07" db="EMBL/GenBank/DDBJ databases">
        <authorList>
            <person name="Ju K.-S."/>
            <person name="Doroghazi J.R."/>
            <person name="Metcalf W.W."/>
        </authorList>
    </citation>
    <scope>NUCLEOTIDE SEQUENCE [LARGE SCALE GENOMIC DNA]</scope>
    <source>
        <strain evidence="2 3">NRRL B-3589</strain>
    </source>
</reference>
<dbReference type="InterPro" id="IPR050583">
    <property type="entry name" value="Mycobacterial_A85_antigen"/>
</dbReference>
<feature type="transmembrane region" description="Helical" evidence="1">
    <location>
        <begin position="6"/>
        <end position="27"/>
    </location>
</feature>
<proteinExistence type="predicted"/>
<evidence type="ECO:0000313" key="2">
    <source>
        <dbReference type="EMBL" id="KOG86377.1"/>
    </source>
</evidence>
<dbReference type="PANTHER" id="PTHR48098:SF1">
    <property type="entry name" value="DIACYLGLYCEROL ACYLTRANSFERASE_MYCOLYLTRANSFERASE AG85A"/>
    <property type="match status" value="1"/>
</dbReference>
<gene>
    <name evidence="2" type="ORF">ADK38_31390</name>
</gene>
<dbReference type="EMBL" id="LGUT01002869">
    <property type="protein sequence ID" value="KOG86377.1"/>
    <property type="molecule type" value="Genomic_DNA"/>
</dbReference>
<evidence type="ECO:0000313" key="3">
    <source>
        <dbReference type="Proteomes" id="UP000037020"/>
    </source>
</evidence>
<feature type="transmembrane region" description="Helical" evidence="1">
    <location>
        <begin position="39"/>
        <end position="60"/>
    </location>
</feature>
<sequence length="353" mass="38778">MSLTGTPFFVVLILATVLAVLATLLLWSKIPGPRPLRWLSRIVLIALCQATAISVVAVWINQSYGLYASWDDLLGTDDGGVPVAMPGPPPQRAKFIHGDSRMQDTYFHGAHSKLSGQVMIWTPPQYDQPEYRTTRFPVITLLHGVPGSPQSWLEHGGMPKAFDKMIKEDIAKPAILVIPIVNPGGVDTDCSDTPGRKVATWLTDDVPELVRHHFRTAAGPRNWGLAGISTGAYCAAKLPLQYPKIFGAGVALDPDPLTGDPDVIPDPALRERNSPTHLVHHSKADVSLFLATSRQDRDSPVKYIEQFHEAAQGSRVRVKTMLIDSGGHNYNTWQKMYPAAFNWLSQQLKSPVT</sequence>
<dbReference type="SUPFAM" id="SSF53474">
    <property type="entry name" value="alpha/beta-Hydrolases"/>
    <property type="match status" value="1"/>
</dbReference>
<dbReference type="PANTHER" id="PTHR48098">
    <property type="entry name" value="ENTEROCHELIN ESTERASE-RELATED"/>
    <property type="match status" value="1"/>
</dbReference>
<keyword evidence="1" id="KW-1133">Transmembrane helix</keyword>
<dbReference type="InterPro" id="IPR029058">
    <property type="entry name" value="AB_hydrolase_fold"/>
</dbReference>
<comment type="caution">
    <text evidence="2">The sequence shown here is derived from an EMBL/GenBank/DDBJ whole genome shotgun (WGS) entry which is preliminary data.</text>
</comment>
<dbReference type="Gene3D" id="3.40.50.1820">
    <property type="entry name" value="alpha/beta hydrolase"/>
    <property type="match status" value="1"/>
</dbReference>
<dbReference type="Pfam" id="PF00756">
    <property type="entry name" value="Esterase"/>
    <property type="match status" value="1"/>
</dbReference>
<dbReference type="InterPro" id="IPR000801">
    <property type="entry name" value="Esterase-like"/>
</dbReference>
<keyword evidence="1" id="KW-0472">Membrane</keyword>
<dbReference type="RefSeq" id="WP_030893065.1">
    <property type="nucleotide sequence ID" value="NZ_JBIRHZ010000021.1"/>
</dbReference>
<keyword evidence="1" id="KW-0812">Transmembrane</keyword>
<name>A0ABR5IZ52_9ACTN</name>
<evidence type="ECO:0008006" key="4">
    <source>
        <dbReference type="Google" id="ProtNLM"/>
    </source>
</evidence>
<organism evidence="2 3">
    <name type="scientific">Streptomyces varsoviensis</name>
    <dbReference type="NCBI Taxonomy" id="67373"/>
    <lineage>
        <taxon>Bacteria</taxon>
        <taxon>Bacillati</taxon>
        <taxon>Actinomycetota</taxon>
        <taxon>Actinomycetes</taxon>
        <taxon>Kitasatosporales</taxon>
        <taxon>Streptomycetaceae</taxon>
        <taxon>Streptomyces</taxon>
    </lineage>
</organism>
<evidence type="ECO:0000256" key="1">
    <source>
        <dbReference type="SAM" id="Phobius"/>
    </source>
</evidence>
<protein>
    <recommendedName>
        <fullName evidence="4">Esterase</fullName>
    </recommendedName>
</protein>
<keyword evidence="3" id="KW-1185">Reference proteome</keyword>